<dbReference type="GO" id="GO:0006313">
    <property type="term" value="P:DNA transposition"/>
    <property type="evidence" value="ECO:0007669"/>
    <property type="project" value="InterPro"/>
</dbReference>
<dbReference type="AlphaFoldDB" id="A0A1Y2K3L0"/>
<sequence>MYHLVFPAKYRRAVFDERVDEVLKEVCLEIEQRYQLKFLEIGTDKDHVHFLVQSVPTYSVTKIVKMVKSLTAPEIFKRCPHVKKQLWVVSFGQMDILPAQ</sequence>
<evidence type="ECO:0000259" key="1">
    <source>
        <dbReference type="SMART" id="SM01321"/>
    </source>
</evidence>
<protein>
    <submittedName>
        <fullName evidence="2">Putative transposase</fullName>
    </submittedName>
</protein>
<name>A0A1Y2K3L0_9PROT</name>
<dbReference type="EMBL" id="LVJN01000020">
    <property type="protein sequence ID" value="OSM01734.1"/>
    <property type="molecule type" value="Genomic_DNA"/>
</dbReference>
<keyword evidence="3" id="KW-1185">Reference proteome</keyword>
<dbReference type="Proteomes" id="UP000194003">
    <property type="component" value="Unassembled WGS sequence"/>
</dbReference>
<evidence type="ECO:0000313" key="3">
    <source>
        <dbReference type="Proteomes" id="UP000194003"/>
    </source>
</evidence>
<comment type="caution">
    <text evidence="2">The sequence shown here is derived from an EMBL/GenBank/DDBJ whole genome shotgun (WGS) entry which is preliminary data.</text>
</comment>
<dbReference type="GO" id="GO:0003677">
    <property type="term" value="F:DNA binding"/>
    <property type="evidence" value="ECO:0007669"/>
    <property type="project" value="InterPro"/>
</dbReference>
<dbReference type="NCBIfam" id="NF033573">
    <property type="entry name" value="transpos_IS200"/>
    <property type="match status" value="1"/>
</dbReference>
<dbReference type="GO" id="GO:0004803">
    <property type="term" value="F:transposase activity"/>
    <property type="evidence" value="ECO:0007669"/>
    <property type="project" value="InterPro"/>
</dbReference>
<dbReference type="InterPro" id="IPR036515">
    <property type="entry name" value="Transposase_17_sf"/>
</dbReference>
<organism evidence="2 3">
    <name type="scientific">Magnetofaba australis IT-1</name>
    <dbReference type="NCBI Taxonomy" id="1434232"/>
    <lineage>
        <taxon>Bacteria</taxon>
        <taxon>Pseudomonadati</taxon>
        <taxon>Pseudomonadota</taxon>
        <taxon>Magnetococcia</taxon>
        <taxon>Magnetococcales</taxon>
        <taxon>Magnetococcaceae</taxon>
        <taxon>Magnetofaba</taxon>
    </lineage>
</organism>
<dbReference type="STRING" id="1434232.MAIT1_01763"/>
<evidence type="ECO:0000313" key="2">
    <source>
        <dbReference type="EMBL" id="OSM01734.1"/>
    </source>
</evidence>
<dbReference type="InterPro" id="IPR002686">
    <property type="entry name" value="Transposase_17"/>
</dbReference>
<dbReference type="Gene3D" id="3.30.70.1290">
    <property type="entry name" value="Transposase IS200-like"/>
    <property type="match status" value="1"/>
</dbReference>
<accession>A0A1Y2K3L0</accession>
<proteinExistence type="predicted"/>
<dbReference type="SMART" id="SM01321">
    <property type="entry name" value="Y1_Tnp"/>
    <property type="match status" value="1"/>
</dbReference>
<gene>
    <name evidence="2" type="ORF">MAIT1_01763</name>
</gene>
<feature type="domain" description="Transposase IS200-like" evidence="1">
    <location>
        <begin position="1"/>
        <end position="93"/>
    </location>
</feature>
<dbReference type="PANTHER" id="PTHR33360:SF4">
    <property type="entry name" value="TRANSPOSASE IS200-LIKE PROTEIN"/>
    <property type="match status" value="1"/>
</dbReference>
<reference evidence="2 3" key="1">
    <citation type="journal article" date="2016" name="BMC Genomics">
        <title>Combined genomic and structural analyses of a cultured magnetotactic bacterium reveals its niche adaptation to a dynamic environment.</title>
        <authorList>
            <person name="Araujo A.C."/>
            <person name="Morillo V."/>
            <person name="Cypriano J."/>
            <person name="Teixeira L.C."/>
            <person name="Leao P."/>
            <person name="Lyra S."/>
            <person name="Almeida L.G."/>
            <person name="Bazylinski D.A."/>
            <person name="Vasconcellos A.T."/>
            <person name="Abreu F."/>
            <person name="Lins U."/>
        </authorList>
    </citation>
    <scope>NUCLEOTIDE SEQUENCE [LARGE SCALE GENOMIC DNA]</scope>
    <source>
        <strain evidence="2 3">IT-1</strain>
    </source>
</reference>
<dbReference type="PANTHER" id="PTHR33360">
    <property type="entry name" value="TRANSPOSASE FOR INSERTION SEQUENCE ELEMENT IS200"/>
    <property type="match status" value="1"/>
</dbReference>
<dbReference type="SUPFAM" id="SSF143422">
    <property type="entry name" value="Transposase IS200-like"/>
    <property type="match status" value="1"/>
</dbReference>
<dbReference type="Pfam" id="PF01797">
    <property type="entry name" value="Y1_Tnp"/>
    <property type="match status" value="1"/>
</dbReference>